<protein>
    <submittedName>
        <fullName evidence="1">Uncharacterized protein</fullName>
    </submittedName>
</protein>
<gene>
    <name evidence="1" type="ORF">SIL82_20385</name>
</gene>
<keyword evidence="2" id="KW-1185">Reference proteome</keyword>
<name>A0ABU4PT94_9SPHN</name>
<evidence type="ECO:0000313" key="1">
    <source>
        <dbReference type="EMBL" id="MDX5986619.1"/>
    </source>
</evidence>
<dbReference type="EMBL" id="JAWXXV010000003">
    <property type="protein sequence ID" value="MDX5986619.1"/>
    <property type="molecule type" value="Genomic_DNA"/>
</dbReference>
<reference evidence="1 2" key="1">
    <citation type="submission" date="2023-11" db="EMBL/GenBank/DDBJ databases">
        <title>MicrobeMod: A computational toolkit for identifying prokaryotic methylation and restriction-modification with nanopore sequencing.</title>
        <authorList>
            <person name="Crits-Christoph A."/>
            <person name="Kang S.C."/>
            <person name="Lee H."/>
            <person name="Ostrov N."/>
        </authorList>
    </citation>
    <scope>NUCLEOTIDE SEQUENCE [LARGE SCALE GENOMIC DNA]</scope>
    <source>
        <strain evidence="1 2">ATCC 14820</strain>
    </source>
</reference>
<accession>A0ABU4PT94</accession>
<proteinExistence type="predicted"/>
<organism evidence="1 2">
    <name type="scientific">Sphingomonas echinoides</name>
    <dbReference type="NCBI Taxonomy" id="59803"/>
    <lineage>
        <taxon>Bacteria</taxon>
        <taxon>Pseudomonadati</taxon>
        <taxon>Pseudomonadota</taxon>
        <taxon>Alphaproteobacteria</taxon>
        <taxon>Sphingomonadales</taxon>
        <taxon>Sphingomonadaceae</taxon>
        <taxon>Sphingomonas</taxon>
    </lineage>
</organism>
<sequence length="388" mass="41751">MALVAAILGYLSITHSLANVLVESDPARAHLLDTENGPITAALAQKLFAEQPTPDRSAPFVRLAQAALRQDPTAVSAVATLGLQTGLRGDVVHTRRLFDYAQRLSRRDIRTQLWAIEDAVARDDIPAALHHYDIALRTIPMASDLLFPILAGALDQSAIRTNIVLTLRQQPTPQWGPKFISYLAATGGEPHALAQFFEEMHQAGMPLPTGAVATAVNGLSGSDAVEDAWHFYEKVRHGANRKISRDPYFAARLATPSLFDWVPVNDGKIATSLENGAFDFSVPTASGGILLQQMQVLPPGVYRFEGHGSGIMQGKDSLPYWVLSCHDGHELGRVIVANSTKAGSAFAGQFNVPRDCPVQTLSLFARPSDAVSGVSGQIDRAQLKPVGL</sequence>
<comment type="caution">
    <text evidence="1">The sequence shown here is derived from an EMBL/GenBank/DDBJ whole genome shotgun (WGS) entry which is preliminary data.</text>
</comment>
<dbReference type="Proteomes" id="UP001279660">
    <property type="component" value="Unassembled WGS sequence"/>
</dbReference>
<dbReference type="RefSeq" id="WP_319625215.1">
    <property type="nucleotide sequence ID" value="NZ_JAWXXV010000003.1"/>
</dbReference>
<evidence type="ECO:0000313" key="2">
    <source>
        <dbReference type="Proteomes" id="UP001279660"/>
    </source>
</evidence>